<dbReference type="HOGENOM" id="CLU_2354399_0_0_4"/>
<dbReference type="EMBL" id="CP001045">
    <property type="protein sequence ID" value="ACC75977.1"/>
    <property type="molecule type" value="Genomic_DNA"/>
</dbReference>
<sequence>MRTFAASHPPSWLATVVVQRKFARYARRYATRAPLSVTIISTNTVSNAQKPVGGAQHNAALWGNEPDRSLFPRPRGCVAETRMARRDVRPGGRHEM</sequence>
<protein>
    <submittedName>
        <fullName evidence="2">Uncharacterized protein</fullName>
    </submittedName>
</protein>
<keyword evidence="2" id="KW-0614">Plasmid</keyword>
<dbReference type="KEGG" id="bph:Bphy_6971"/>
<accession>B2JTS4</accession>
<dbReference type="AlphaFoldDB" id="B2JTS4"/>
<feature type="region of interest" description="Disordered" evidence="1">
    <location>
        <begin position="72"/>
        <end position="96"/>
    </location>
</feature>
<geneLocation type="plasmid" evidence="2 3">
    <name>pBPHY01</name>
</geneLocation>
<organism evidence="2 3">
    <name type="scientific">Paraburkholderia phymatum (strain DSM 17167 / CIP 108236 / LMG 21445 / STM815)</name>
    <name type="common">Burkholderia phymatum</name>
    <dbReference type="NCBI Taxonomy" id="391038"/>
    <lineage>
        <taxon>Bacteria</taxon>
        <taxon>Pseudomonadati</taxon>
        <taxon>Pseudomonadota</taxon>
        <taxon>Betaproteobacteria</taxon>
        <taxon>Burkholderiales</taxon>
        <taxon>Burkholderiaceae</taxon>
        <taxon>Paraburkholderia</taxon>
    </lineage>
</organism>
<proteinExistence type="predicted"/>
<evidence type="ECO:0000313" key="3">
    <source>
        <dbReference type="Proteomes" id="UP000001192"/>
    </source>
</evidence>
<evidence type="ECO:0000256" key="1">
    <source>
        <dbReference type="SAM" id="MobiDB-lite"/>
    </source>
</evidence>
<evidence type="ECO:0000313" key="2">
    <source>
        <dbReference type="EMBL" id="ACC75977.1"/>
    </source>
</evidence>
<feature type="compositionally biased region" description="Basic and acidic residues" evidence="1">
    <location>
        <begin position="82"/>
        <end position="96"/>
    </location>
</feature>
<name>B2JTS4_PARP8</name>
<keyword evidence="3" id="KW-1185">Reference proteome</keyword>
<reference evidence="3" key="1">
    <citation type="journal article" date="2014" name="Stand. Genomic Sci.">
        <title>Complete genome sequence of Burkholderia phymatum STM815(T), a broad host range and efficient nitrogen-fixing symbiont of Mimosa species.</title>
        <authorList>
            <person name="Moulin L."/>
            <person name="Klonowska A."/>
            <person name="Caroline B."/>
            <person name="Booth K."/>
            <person name="Vriezen J.A."/>
            <person name="Melkonian R."/>
            <person name="James E.K."/>
            <person name="Young J.P."/>
            <person name="Bena G."/>
            <person name="Hauser L."/>
            <person name="Land M."/>
            <person name="Kyrpides N."/>
            <person name="Bruce D."/>
            <person name="Chain P."/>
            <person name="Copeland A."/>
            <person name="Pitluck S."/>
            <person name="Woyke T."/>
            <person name="Lizotte-Waniewski M."/>
            <person name="Bristow J."/>
            <person name="Riley M."/>
        </authorList>
    </citation>
    <scope>NUCLEOTIDE SEQUENCE [LARGE SCALE GENOMIC DNA]</scope>
    <source>
        <strain evidence="3">DSM 17167 / CIP 108236 / LMG 21445 / STM815</strain>
        <plasmid evidence="3">Plasmid pBPHY01</plasmid>
    </source>
</reference>
<dbReference type="Proteomes" id="UP000001192">
    <property type="component" value="Plasmid pBPHY01"/>
</dbReference>
<gene>
    <name evidence="2" type="ordered locus">Bphy_6971</name>
</gene>